<keyword evidence="4" id="KW-1185">Reference proteome</keyword>
<dbReference type="Gene3D" id="3.30.450.30">
    <property type="entry name" value="Dynein light chain 2a, cytoplasmic"/>
    <property type="match status" value="1"/>
</dbReference>
<comment type="caution">
    <text evidence="3">The sequence shown here is derived from an EMBL/GenBank/DDBJ whole genome shotgun (WGS) entry which is preliminary data.</text>
</comment>
<dbReference type="SUPFAM" id="SSF103196">
    <property type="entry name" value="Roadblock/LC7 domain"/>
    <property type="match status" value="1"/>
</dbReference>
<dbReference type="SMART" id="SM00960">
    <property type="entry name" value="Robl_LC7"/>
    <property type="match status" value="1"/>
</dbReference>
<dbReference type="EMBL" id="BAAAIZ010000061">
    <property type="protein sequence ID" value="GAA1427895.1"/>
    <property type="molecule type" value="Genomic_DNA"/>
</dbReference>
<dbReference type="InterPro" id="IPR004942">
    <property type="entry name" value="Roadblock/LAMTOR2_dom"/>
</dbReference>
<feature type="region of interest" description="Disordered" evidence="1">
    <location>
        <begin position="1"/>
        <end position="20"/>
    </location>
</feature>
<evidence type="ECO:0000313" key="4">
    <source>
        <dbReference type="Proteomes" id="UP001500973"/>
    </source>
</evidence>
<gene>
    <name evidence="3" type="ORF">GCM10009601_39930</name>
</gene>
<dbReference type="Pfam" id="PF03259">
    <property type="entry name" value="Robl_LC7"/>
    <property type="match status" value="1"/>
</dbReference>
<sequence>MSEPTPEASRHIDTNRRRPWPYAATAAAGRQGVHPMDHEALASEMRGLREQVAGITDTALAAADGLLIAADTGDGIDAEGLAAMAAAGLGLARRTTQATGRGTLRRTVAYGSHGCAAFYAVGDTALMVVLGDEGIDVDRLHQHTQPALRRIGSLLTEGESSKERA</sequence>
<reference evidence="4" key="1">
    <citation type="journal article" date="2019" name="Int. J. Syst. Evol. Microbiol.">
        <title>The Global Catalogue of Microorganisms (GCM) 10K type strain sequencing project: providing services to taxonomists for standard genome sequencing and annotation.</title>
        <authorList>
            <consortium name="The Broad Institute Genomics Platform"/>
            <consortium name="The Broad Institute Genome Sequencing Center for Infectious Disease"/>
            <person name="Wu L."/>
            <person name="Ma J."/>
        </authorList>
    </citation>
    <scope>NUCLEOTIDE SEQUENCE [LARGE SCALE GENOMIC DNA]</scope>
    <source>
        <strain evidence="4">JCM 11756</strain>
    </source>
</reference>
<evidence type="ECO:0000259" key="2">
    <source>
        <dbReference type="SMART" id="SM00960"/>
    </source>
</evidence>
<organism evidence="3 4">
    <name type="scientific">Streptomyces thermospinosisporus</name>
    <dbReference type="NCBI Taxonomy" id="161482"/>
    <lineage>
        <taxon>Bacteria</taxon>
        <taxon>Bacillati</taxon>
        <taxon>Actinomycetota</taxon>
        <taxon>Actinomycetes</taxon>
        <taxon>Kitasatosporales</taxon>
        <taxon>Streptomycetaceae</taxon>
        <taxon>Streptomyces</taxon>
    </lineage>
</organism>
<name>A0ABP4JV27_9ACTN</name>
<dbReference type="Proteomes" id="UP001500973">
    <property type="component" value="Unassembled WGS sequence"/>
</dbReference>
<proteinExistence type="predicted"/>
<evidence type="ECO:0000256" key="1">
    <source>
        <dbReference type="SAM" id="MobiDB-lite"/>
    </source>
</evidence>
<feature type="domain" description="Roadblock/LAMTOR2" evidence="2">
    <location>
        <begin position="42"/>
        <end position="131"/>
    </location>
</feature>
<evidence type="ECO:0000313" key="3">
    <source>
        <dbReference type="EMBL" id="GAA1427895.1"/>
    </source>
</evidence>
<protein>
    <recommendedName>
        <fullName evidence="2">Roadblock/LAMTOR2 domain-containing protein</fullName>
    </recommendedName>
</protein>
<accession>A0ABP4JV27</accession>